<proteinExistence type="predicted"/>
<feature type="region of interest" description="Disordered" evidence="1">
    <location>
        <begin position="181"/>
        <end position="208"/>
    </location>
</feature>
<evidence type="ECO:0000313" key="2">
    <source>
        <dbReference type="EMBL" id="KAF0744336.1"/>
    </source>
</evidence>
<sequence length="225" mass="25440">MQAWTSTSPKNEEILAAHSYHDETQDEQVSCKGCRALLTENQLLRELLLRTSTDAQQIIHSFEKQMEFQRQRMEVASGLKNKGPVMAAAVVKPKPTGVLSQQITPDIFRKLSQSAAQELVKVHPEYKELYDIAANSKGSLFERLLSSDVFTEEQKRKQLQLLQLRQKELNDMDVQPKIVAKSPKAGHISTAKTPVSPRNVPRTPEAAGENYFKLHNSFSLSLRKE</sequence>
<name>A0A6G0XUX1_9STRA</name>
<keyword evidence="3" id="KW-1185">Reference proteome</keyword>
<dbReference type="VEuPathDB" id="FungiDB:AeMF1_018847"/>
<comment type="caution">
    <text evidence="2">The sequence shown here is derived from an EMBL/GenBank/DDBJ whole genome shotgun (WGS) entry which is preliminary data.</text>
</comment>
<evidence type="ECO:0000313" key="3">
    <source>
        <dbReference type="Proteomes" id="UP000481153"/>
    </source>
</evidence>
<protein>
    <submittedName>
        <fullName evidence="2">Uncharacterized protein</fullName>
    </submittedName>
</protein>
<dbReference type="Proteomes" id="UP000481153">
    <property type="component" value="Unassembled WGS sequence"/>
</dbReference>
<dbReference type="AlphaFoldDB" id="A0A6G0XUX1"/>
<reference evidence="2 3" key="1">
    <citation type="submission" date="2019-07" db="EMBL/GenBank/DDBJ databases">
        <title>Genomics analysis of Aphanomyces spp. identifies a new class of oomycete effector associated with host adaptation.</title>
        <authorList>
            <person name="Gaulin E."/>
        </authorList>
    </citation>
    <scope>NUCLEOTIDE SEQUENCE [LARGE SCALE GENOMIC DNA]</scope>
    <source>
        <strain evidence="2 3">ATCC 201684</strain>
    </source>
</reference>
<dbReference type="EMBL" id="VJMJ01000009">
    <property type="protein sequence ID" value="KAF0744336.1"/>
    <property type="molecule type" value="Genomic_DNA"/>
</dbReference>
<gene>
    <name evidence="2" type="ORF">Ae201684_000824</name>
</gene>
<organism evidence="2 3">
    <name type="scientific">Aphanomyces euteiches</name>
    <dbReference type="NCBI Taxonomy" id="100861"/>
    <lineage>
        <taxon>Eukaryota</taxon>
        <taxon>Sar</taxon>
        <taxon>Stramenopiles</taxon>
        <taxon>Oomycota</taxon>
        <taxon>Saprolegniomycetes</taxon>
        <taxon>Saprolegniales</taxon>
        <taxon>Verrucalvaceae</taxon>
        <taxon>Aphanomyces</taxon>
    </lineage>
</organism>
<accession>A0A6G0XUX1</accession>
<evidence type="ECO:0000256" key="1">
    <source>
        <dbReference type="SAM" id="MobiDB-lite"/>
    </source>
</evidence>